<dbReference type="Pfam" id="PF18760">
    <property type="entry name" value="ART-PolyVal"/>
    <property type="match status" value="1"/>
</dbReference>
<organism evidence="2 3">
    <name type="scientific">Pedobacter chinensis</name>
    <dbReference type="NCBI Taxonomy" id="2282421"/>
    <lineage>
        <taxon>Bacteria</taxon>
        <taxon>Pseudomonadati</taxon>
        <taxon>Bacteroidota</taxon>
        <taxon>Sphingobacteriia</taxon>
        <taxon>Sphingobacteriales</taxon>
        <taxon>Sphingobacteriaceae</taxon>
        <taxon>Pedobacter</taxon>
    </lineage>
</organism>
<evidence type="ECO:0000259" key="1">
    <source>
        <dbReference type="Pfam" id="PF18760"/>
    </source>
</evidence>
<dbReference type="OrthoDB" id="707503at2"/>
<accession>A0A369PP18</accession>
<gene>
    <name evidence="2" type="ORF">DU508_21760</name>
</gene>
<dbReference type="InterPro" id="IPR049522">
    <property type="entry name" value="ART-PolyVal_dom"/>
</dbReference>
<name>A0A369PP18_9SPHI</name>
<protein>
    <recommendedName>
        <fullName evidence="1">ART-PolyVal-like domain-containing protein</fullName>
    </recommendedName>
</protein>
<evidence type="ECO:0000313" key="3">
    <source>
        <dbReference type="Proteomes" id="UP000253961"/>
    </source>
</evidence>
<proteinExistence type="predicted"/>
<dbReference type="AlphaFoldDB" id="A0A369PP18"/>
<reference evidence="2 3" key="1">
    <citation type="submission" date="2018-07" db="EMBL/GenBank/DDBJ databases">
        <title>Pedobacter sp. nov., isolated from soil.</title>
        <authorList>
            <person name="Zhou L.Y."/>
            <person name="Du Z.J."/>
        </authorList>
    </citation>
    <scope>NUCLEOTIDE SEQUENCE [LARGE SCALE GENOMIC DNA]</scope>
    <source>
        <strain evidence="2 3">JDX94</strain>
    </source>
</reference>
<sequence>MKLEIPEVLYHGSYYDFGEFDDRFRRSNTEWENTVHGFFFADKVENALLFGPRVYSAEVSITKPLDLRIHGIFSTLEQAPVICEIIFERKLQPRAALSLLNREIDLGEIADLYDALNTEEANAHFKKSGYDGIISDLGDYQNEYIAFNTSQIKILEALNYGEERHLIEVHARRRG</sequence>
<comment type="caution">
    <text evidence="2">The sequence shown here is derived from an EMBL/GenBank/DDBJ whole genome shotgun (WGS) entry which is preliminary data.</text>
</comment>
<dbReference type="EMBL" id="QPKV01000014">
    <property type="protein sequence ID" value="RDC54351.1"/>
    <property type="molecule type" value="Genomic_DNA"/>
</dbReference>
<feature type="domain" description="ART-PolyVal-like" evidence="1">
    <location>
        <begin position="6"/>
        <end position="154"/>
    </location>
</feature>
<keyword evidence="3" id="KW-1185">Reference proteome</keyword>
<dbReference type="RefSeq" id="WP_115404778.1">
    <property type="nucleotide sequence ID" value="NZ_QPKV01000014.1"/>
</dbReference>
<evidence type="ECO:0000313" key="2">
    <source>
        <dbReference type="EMBL" id="RDC54351.1"/>
    </source>
</evidence>
<dbReference type="Proteomes" id="UP000253961">
    <property type="component" value="Unassembled WGS sequence"/>
</dbReference>